<feature type="compositionally biased region" description="Low complexity" evidence="1">
    <location>
        <begin position="76"/>
        <end position="89"/>
    </location>
</feature>
<name>A0AAW1UQR9_9CUCU</name>
<dbReference type="Proteomes" id="UP001431783">
    <property type="component" value="Unassembled WGS sequence"/>
</dbReference>
<feature type="region of interest" description="Disordered" evidence="1">
    <location>
        <begin position="57"/>
        <end position="89"/>
    </location>
</feature>
<protein>
    <submittedName>
        <fullName evidence="2">Uncharacterized protein</fullName>
    </submittedName>
</protein>
<feature type="compositionally biased region" description="Basic and acidic residues" evidence="1">
    <location>
        <begin position="57"/>
        <end position="66"/>
    </location>
</feature>
<feature type="region of interest" description="Disordered" evidence="1">
    <location>
        <begin position="132"/>
        <end position="155"/>
    </location>
</feature>
<dbReference type="EMBL" id="JARQZJ010000094">
    <property type="protein sequence ID" value="KAK9884890.1"/>
    <property type="molecule type" value="Genomic_DNA"/>
</dbReference>
<organism evidence="2 3">
    <name type="scientific">Henosepilachna vigintioctopunctata</name>
    <dbReference type="NCBI Taxonomy" id="420089"/>
    <lineage>
        <taxon>Eukaryota</taxon>
        <taxon>Metazoa</taxon>
        <taxon>Ecdysozoa</taxon>
        <taxon>Arthropoda</taxon>
        <taxon>Hexapoda</taxon>
        <taxon>Insecta</taxon>
        <taxon>Pterygota</taxon>
        <taxon>Neoptera</taxon>
        <taxon>Endopterygota</taxon>
        <taxon>Coleoptera</taxon>
        <taxon>Polyphaga</taxon>
        <taxon>Cucujiformia</taxon>
        <taxon>Coccinelloidea</taxon>
        <taxon>Coccinellidae</taxon>
        <taxon>Epilachninae</taxon>
        <taxon>Epilachnini</taxon>
        <taxon>Henosepilachna</taxon>
    </lineage>
</organism>
<keyword evidence="3" id="KW-1185">Reference proteome</keyword>
<comment type="caution">
    <text evidence="2">The sequence shown here is derived from an EMBL/GenBank/DDBJ whole genome shotgun (WGS) entry which is preliminary data.</text>
</comment>
<dbReference type="AlphaFoldDB" id="A0AAW1UQR9"/>
<proteinExistence type="predicted"/>
<gene>
    <name evidence="2" type="ORF">WA026_009126</name>
</gene>
<feature type="non-terminal residue" evidence="2">
    <location>
        <position position="1"/>
    </location>
</feature>
<evidence type="ECO:0000256" key="1">
    <source>
        <dbReference type="SAM" id="MobiDB-lite"/>
    </source>
</evidence>
<reference evidence="2 3" key="1">
    <citation type="submission" date="2023-03" db="EMBL/GenBank/DDBJ databases">
        <title>Genome insight into feeding habits of ladybird beetles.</title>
        <authorList>
            <person name="Li H.-S."/>
            <person name="Huang Y.-H."/>
            <person name="Pang H."/>
        </authorList>
    </citation>
    <scope>NUCLEOTIDE SEQUENCE [LARGE SCALE GENOMIC DNA]</scope>
    <source>
        <strain evidence="2">SYSU_2023b</strain>
        <tissue evidence="2">Whole body</tissue>
    </source>
</reference>
<evidence type="ECO:0000313" key="3">
    <source>
        <dbReference type="Proteomes" id="UP001431783"/>
    </source>
</evidence>
<sequence length="175" mass="19993">NTSKCHCESTVSAEKILKFQKSFNISKISHIKYSLTTICYGSPPVPDMKRKKLHVEPFKKTQELTKPKSQGKRNVSTPSKIKSSNNKTSKVVKDKVPVIKLGLKSIETNKYENLVKTVIDKTCTQSSWDELRNSTYSSSPSSRADKVSKKKSSRSVLKDRQLEHYDFKKMYPFIN</sequence>
<accession>A0AAW1UQR9</accession>
<evidence type="ECO:0000313" key="2">
    <source>
        <dbReference type="EMBL" id="KAK9884890.1"/>
    </source>
</evidence>